<evidence type="ECO:0000256" key="1">
    <source>
        <dbReference type="SAM" id="MobiDB-lite"/>
    </source>
</evidence>
<dbReference type="PROSITE" id="PS50887">
    <property type="entry name" value="GGDEF"/>
    <property type="match status" value="1"/>
</dbReference>
<keyword evidence="4" id="KW-1185">Reference proteome</keyword>
<sequence>MDVNPMDPKTPPSAVGSGGRRRNEERPEKRHLGASGHDAHSGAPPAERNFDDEVSLLGIPRKDLSAPVRAAIQELFDEINELRQKLYQSRGHEAYLERQVEEDATLGVLNRRALLGRLARLLAYMAQNGGSASFVYIVMRNVGEIHLVHGHGAASRAMVEAASALKEVLRDGEVLGMLDASGFGVILPTLGAKEARARGEQLARVIAARIFFWNTTPVRLGASYGAYEIAPEDDINSVIDAVDADLIARFKEEFS</sequence>
<feature type="domain" description="GGDEF" evidence="2">
    <location>
        <begin position="130"/>
        <end position="255"/>
    </location>
</feature>
<organism evidence="3 4">
    <name type="scientific">Varunaivibrio sulfuroxidans</name>
    <dbReference type="NCBI Taxonomy" id="1773489"/>
    <lineage>
        <taxon>Bacteria</taxon>
        <taxon>Pseudomonadati</taxon>
        <taxon>Pseudomonadota</taxon>
        <taxon>Alphaproteobacteria</taxon>
        <taxon>Rhodospirillales</taxon>
        <taxon>Magnetovibrionaceae</taxon>
        <taxon>Varunaivibrio</taxon>
    </lineage>
</organism>
<dbReference type="InterPro" id="IPR029787">
    <property type="entry name" value="Nucleotide_cyclase"/>
</dbReference>
<protein>
    <submittedName>
        <fullName evidence="3">GGDEF domain-containing protein</fullName>
    </submittedName>
</protein>
<dbReference type="AlphaFoldDB" id="A0A4V6NYJ0"/>
<dbReference type="Proteomes" id="UP000295304">
    <property type="component" value="Unassembled WGS sequence"/>
</dbReference>
<accession>A0A4V6NYJ0</accession>
<feature type="region of interest" description="Disordered" evidence="1">
    <location>
        <begin position="1"/>
        <end position="49"/>
    </location>
</feature>
<evidence type="ECO:0000259" key="2">
    <source>
        <dbReference type="PROSITE" id="PS50887"/>
    </source>
</evidence>
<feature type="compositionally biased region" description="Basic and acidic residues" evidence="1">
    <location>
        <begin position="21"/>
        <end position="31"/>
    </location>
</feature>
<proteinExistence type="predicted"/>
<dbReference type="RefSeq" id="WP_132938835.1">
    <property type="nucleotide sequence ID" value="NZ_CP119676.1"/>
</dbReference>
<dbReference type="SMART" id="SM00267">
    <property type="entry name" value="GGDEF"/>
    <property type="match status" value="1"/>
</dbReference>
<dbReference type="Gene3D" id="3.30.70.270">
    <property type="match status" value="1"/>
</dbReference>
<comment type="caution">
    <text evidence="3">The sequence shown here is derived from an EMBL/GenBank/DDBJ whole genome shotgun (WGS) entry which is preliminary data.</text>
</comment>
<dbReference type="SUPFAM" id="SSF55073">
    <property type="entry name" value="Nucleotide cyclase"/>
    <property type="match status" value="1"/>
</dbReference>
<gene>
    <name evidence="3" type="ORF">EDD55_104204</name>
</gene>
<dbReference type="EMBL" id="SLZW01000004">
    <property type="protein sequence ID" value="TCS63111.1"/>
    <property type="molecule type" value="Genomic_DNA"/>
</dbReference>
<evidence type="ECO:0000313" key="4">
    <source>
        <dbReference type="Proteomes" id="UP000295304"/>
    </source>
</evidence>
<dbReference type="Pfam" id="PF00990">
    <property type="entry name" value="GGDEF"/>
    <property type="match status" value="1"/>
</dbReference>
<dbReference type="InterPro" id="IPR000160">
    <property type="entry name" value="GGDEF_dom"/>
</dbReference>
<name>A0A4V6NYJ0_9PROT</name>
<evidence type="ECO:0000313" key="3">
    <source>
        <dbReference type="EMBL" id="TCS63111.1"/>
    </source>
</evidence>
<dbReference type="InterPro" id="IPR043128">
    <property type="entry name" value="Rev_trsase/Diguanyl_cyclase"/>
</dbReference>
<reference evidence="3 4" key="1">
    <citation type="submission" date="2019-03" db="EMBL/GenBank/DDBJ databases">
        <title>Genomic Encyclopedia of Type Strains, Phase IV (KMG-IV): sequencing the most valuable type-strain genomes for metagenomic binning, comparative biology and taxonomic classification.</title>
        <authorList>
            <person name="Goeker M."/>
        </authorList>
    </citation>
    <scope>NUCLEOTIDE SEQUENCE [LARGE SCALE GENOMIC DNA]</scope>
    <source>
        <strain evidence="3 4">DSM 101688</strain>
    </source>
</reference>